<dbReference type="GO" id="GO:0008081">
    <property type="term" value="F:phosphoric diester hydrolase activity"/>
    <property type="evidence" value="ECO:0007669"/>
    <property type="project" value="UniProtKB-UniRule"/>
</dbReference>
<evidence type="ECO:0000313" key="10">
    <source>
        <dbReference type="EMBL" id="MBB5035346.1"/>
    </source>
</evidence>
<dbReference type="NCBIfam" id="TIGR01693">
    <property type="entry name" value="UTase_glnD"/>
    <property type="match status" value="1"/>
</dbReference>
<dbReference type="Proteomes" id="UP000590740">
    <property type="component" value="Unassembled WGS sequence"/>
</dbReference>
<keyword evidence="4 6" id="KW-0460">Magnesium</keyword>
<evidence type="ECO:0000259" key="8">
    <source>
        <dbReference type="PROSITE" id="PS51671"/>
    </source>
</evidence>
<evidence type="ECO:0000256" key="6">
    <source>
        <dbReference type="HAMAP-Rule" id="MF_00277"/>
    </source>
</evidence>
<dbReference type="Pfam" id="PF24931">
    <property type="entry name" value="ACT_ACR9_3rd"/>
    <property type="match status" value="1"/>
</dbReference>
<dbReference type="EMBL" id="JACHIG010000016">
    <property type="protein sequence ID" value="MBB5035346.1"/>
    <property type="molecule type" value="Genomic_DNA"/>
</dbReference>
<comment type="function">
    <text evidence="6">Modifies, by uridylylation and deuridylylation, the PII regulatory proteins (GlnB and homologs), in response to the nitrogen status of the cell that GlnD senses through the glutamine level. Under low glutamine levels, catalyzes the conversion of the PII proteins and UTP to PII-UMP and PPi, while under higher glutamine levels, GlnD hydrolyzes PII-UMP to PII and UMP (deuridylylation). Thus, controls uridylylation state and activity of the PII proteins, and plays an important role in the regulation of nitrogen metabolism.</text>
</comment>
<evidence type="ECO:0000256" key="2">
    <source>
        <dbReference type="ARBA" id="ARBA00022695"/>
    </source>
</evidence>
<accession>A0A7W8DMZ2</accession>
<dbReference type="SUPFAM" id="SSF81301">
    <property type="entry name" value="Nucleotidyltransferase"/>
    <property type="match status" value="1"/>
</dbReference>
<comment type="catalytic activity">
    <reaction evidence="6">
        <text>[protein-PII]-uridylyl-L-tyrosine + H2O = [protein-PII]-L-tyrosine + UMP + H(+)</text>
        <dbReference type="Rhea" id="RHEA:48600"/>
        <dbReference type="Rhea" id="RHEA-COMP:12147"/>
        <dbReference type="Rhea" id="RHEA-COMP:12148"/>
        <dbReference type="ChEBI" id="CHEBI:15377"/>
        <dbReference type="ChEBI" id="CHEBI:15378"/>
        <dbReference type="ChEBI" id="CHEBI:46858"/>
        <dbReference type="ChEBI" id="CHEBI:57865"/>
        <dbReference type="ChEBI" id="CHEBI:90602"/>
    </reaction>
</comment>
<evidence type="ECO:0000256" key="4">
    <source>
        <dbReference type="ARBA" id="ARBA00022842"/>
    </source>
</evidence>
<comment type="cofactor">
    <cofactor evidence="6">
        <name>Mg(2+)</name>
        <dbReference type="ChEBI" id="CHEBI:18420"/>
    </cofactor>
</comment>
<keyword evidence="2 6" id="KW-0548">Nucleotidyltransferase</keyword>
<dbReference type="RefSeq" id="WP_184344042.1">
    <property type="nucleotide sequence ID" value="NZ_JACHIG010000016.1"/>
</dbReference>
<comment type="catalytic activity">
    <reaction evidence="6">
        <text>[protein-PII]-L-tyrosine + UTP = [protein-PII]-uridylyl-L-tyrosine + diphosphate</text>
        <dbReference type="Rhea" id="RHEA:13673"/>
        <dbReference type="Rhea" id="RHEA-COMP:12147"/>
        <dbReference type="Rhea" id="RHEA-COMP:12148"/>
        <dbReference type="ChEBI" id="CHEBI:33019"/>
        <dbReference type="ChEBI" id="CHEBI:46398"/>
        <dbReference type="ChEBI" id="CHEBI:46858"/>
        <dbReference type="ChEBI" id="CHEBI:90602"/>
        <dbReference type="EC" id="2.7.7.59"/>
    </reaction>
</comment>
<proteinExistence type="inferred from homology"/>
<dbReference type="InterPro" id="IPR013546">
    <property type="entry name" value="PII_UdlTrfase/GS_AdlTrfase"/>
</dbReference>
<feature type="domain" description="ACT" evidence="8">
    <location>
        <begin position="738"/>
        <end position="821"/>
    </location>
</feature>
<dbReference type="GO" id="GO:0008773">
    <property type="term" value="F:[protein-PII] uridylyltransferase activity"/>
    <property type="evidence" value="ECO:0007669"/>
    <property type="project" value="UniProtKB-UniRule"/>
</dbReference>
<feature type="domain" description="ACT" evidence="8">
    <location>
        <begin position="853"/>
        <end position="932"/>
    </location>
</feature>
<feature type="region of interest" description="Uridylyltransferase" evidence="6">
    <location>
        <begin position="1"/>
        <end position="371"/>
    </location>
</feature>
<name>A0A7W8DMZ2_9BACT</name>
<evidence type="ECO:0000259" key="9">
    <source>
        <dbReference type="PROSITE" id="PS51831"/>
    </source>
</evidence>
<dbReference type="SUPFAM" id="SSF81593">
    <property type="entry name" value="Nucleotidyltransferase substrate binding subunit/domain"/>
    <property type="match status" value="1"/>
</dbReference>
<evidence type="ECO:0000256" key="1">
    <source>
        <dbReference type="ARBA" id="ARBA00022679"/>
    </source>
</evidence>
<dbReference type="SUPFAM" id="SSF55021">
    <property type="entry name" value="ACT-like"/>
    <property type="match status" value="2"/>
</dbReference>
<comment type="activity regulation">
    <text evidence="6">Uridylyltransferase (UTase) activity is inhibited by glutamine, while glutamine activates uridylyl-removing (UR) activity.</text>
</comment>
<dbReference type="HAMAP" id="MF_00277">
    <property type="entry name" value="PII_uridylyl_transf"/>
    <property type="match status" value="1"/>
</dbReference>
<dbReference type="Gene3D" id="3.30.460.10">
    <property type="entry name" value="Beta Polymerase, domain 2"/>
    <property type="match status" value="1"/>
</dbReference>
<dbReference type="PROSITE" id="PS51831">
    <property type="entry name" value="HD"/>
    <property type="match status" value="1"/>
</dbReference>
<protein>
    <recommendedName>
        <fullName evidence="6">Bifunctional uridylyltransferase/uridylyl-removing enzyme</fullName>
        <shortName evidence="6">UTase/UR</shortName>
    </recommendedName>
    <alternativeName>
        <fullName evidence="6">Bifunctional [protein-PII] modification enzyme</fullName>
    </alternativeName>
    <alternativeName>
        <fullName evidence="6">Bifunctional nitrogen sensor protein</fullName>
    </alternativeName>
    <domain>
        <recommendedName>
            <fullName evidence="6">[Protein-PII] uridylyltransferase</fullName>
            <shortName evidence="6">PII uridylyltransferase</shortName>
            <shortName evidence="6">UTase</shortName>
            <ecNumber evidence="6">2.7.7.59</ecNumber>
        </recommendedName>
    </domain>
    <domain>
        <recommendedName>
            <fullName evidence="6">[Protein-PII]-UMP uridylyl-removing enzyme</fullName>
            <shortName evidence="6">UR</shortName>
            <ecNumber evidence="6">3.1.4.-</ecNumber>
        </recommendedName>
    </domain>
</protein>
<comment type="caution">
    <text evidence="10">The sequence shown here is derived from an EMBL/GenBank/DDBJ whole genome shotgun (WGS) entry which is preliminary data.</text>
</comment>
<keyword evidence="1 6" id="KW-0808">Transferase</keyword>
<organism evidence="10 11">
    <name type="scientific">Prosthecobacter vanneervenii</name>
    <dbReference type="NCBI Taxonomy" id="48466"/>
    <lineage>
        <taxon>Bacteria</taxon>
        <taxon>Pseudomonadati</taxon>
        <taxon>Verrucomicrobiota</taxon>
        <taxon>Verrucomicrobiia</taxon>
        <taxon>Verrucomicrobiales</taxon>
        <taxon>Verrucomicrobiaceae</taxon>
        <taxon>Prosthecobacter</taxon>
    </lineage>
</organism>
<evidence type="ECO:0000313" key="11">
    <source>
        <dbReference type="Proteomes" id="UP000590740"/>
    </source>
</evidence>
<evidence type="ECO:0000256" key="7">
    <source>
        <dbReference type="SAM" id="MobiDB-lite"/>
    </source>
</evidence>
<dbReference type="PROSITE" id="PS51671">
    <property type="entry name" value="ACT"/>
    <property type="match status" value="2"/>
</dbReference>
<dbReference type="PIRSF" id="PIRSF006288">
    <property type="entry name" value="PII_uridyltransf"/>
    <property type="match status" value="1"/>
</dbReference>
<evidence type="ECO:0000256" key="5">
    <source>
        <dbReference type="ARBA" id="ARBA00023268"/>
    </source>
</evidence>
<comment type="similarity">
    <text evidence="6">Belongs to the GlnD family.</text>
</comment>
<reference evidence="10 11" key="1">
    <citation type="submission" date="2020-08" db="EMBL/GenBank/DDBJ databases">
        <title>Genomic Encyclopedia of Type Strains, Phase IV (KMG-IV): sequencing the most valuable type-strain genomes for metagenomic binning, comparative biology and taxonomic classification.</title>
        <authorList>
            <person name="Goeker M."/>
        </authorList>
    </citation>
    <scope>NUCLEOTIDE SEQUENCE [LARGE SCALE GENOMIC DNA]</scope>
    <source>
        <strain evidence="10 11">DSM 12252</strain>
    </source>
</reference>
<dbReference type="InterPro" id="IPR045865">
    <property type="entry name" value="ACT-like_dom_sf"/>
</dbReference>
<dbReference type="InterPro" id="IPR043519">
    <property type="entry name" value="NT_sf"/>
</dbReference>
<dbReference type="AlphaFoldDB" id="A0A7W8DMZ2"/>
<dbReference type="Gene3D" id="1.10.3090.10">
    <property type="entry name" value="cca-adding enzyme, domain 2"/>
    <property type="match status" value="1"/>
</dbReference>
<keyword evidence="3 6" id="KW-0378">Hydrolase</keyword>
<dbReference type="EC" id="2.7.7.59" evidence="6"/>
<sequence length="952" mass="110001">MTERDYLRHLNKIAQKFFPPEDKLPRGRTETLRQAKRFLKIKEQRIKQRHRTGSFSGAEICRMRSDMIDLLVRILWDESVAALPAEARAKLNVSVIAHGGYGRRVMSPGSDVDLTFMFPGNSGKVSNDVVQLIRDYLLYFYDLKFKVGHGSRSVGECIKLANENMETKTALMEARFITGQKQAWEEFRARFDKECMEGQEADFLKLRQIDLSTRHTKYENTPFVQEPHVKNGCGGLRDYQNLIWMTYARHRTLNPKDLVTLGLISKKGWKEVEQGYDFILRVRNEMHYTEKRAEDLLTLRLQGPVATNLGYRHKRILRRIEALMHEYYTATRDILQRSNEVMDRFHLQALETSSKGKLMNFMARRKAEKQQESFDGFQRKHERVYAEGPSIFKDDPERMMRLFLHTQKRHLRLSPDLFQLIQDNFRLVDTSFRYSKTNRETFETILSHKGDAARTLRQMHRVGFLGRYMPEFGALTTLVQHEFFHLYTADEHTLRTIDKLDELSDPNLKGVELFQQLFHDLHQPYVLYLALLLHDAGRAANKKTHSDESTTLAAAVARRLQVKGERRRLLLFLVDNHLLMYRTATTKSLDDPQVIEEFVNIVRTKENLDTLLLMTYADSKGTSDKSWSGYKEASIRQLYHSALRFMNAPADFMRQVQVPLVDLKKQVLRLMGSGYEAEVDAHFRHMPPSYFNFREAEFIARHLRQFRLFFEQLIHEEAAAGLLPVMVWEDHVDQGYSELTVVCWDRHLLLARISGALAAESINILSADLYQRADHLVLDTFRVCNTNFAAVTTKSARNRIEESVRKAFSGRTFDFGEAIAQKLGKSATMLDAIGDEIPQRVYVNNNLSPDHTVLELQLVDRLALLYDLFMAIGRLGHNVTHARISTEKGVAIDAIYVQDAQSQKITDREQLDELADAVKVAAGLLPAPRPRPSPTPEVRPETKLEAKPAPIR</sequence>
<feature type="compositionally biased region" description="Pro residues" evidence="7">
    <location>
        <begin position="927"/>
        <end position="937"/>
    </location>
</feature>
<dbReference type="PANTHER" id="PTHR47320">
    <property type="entry name" value="BIFUNCTIONAL URIDYLYLTRANSFERASE/URIDYLYL-REMOVING ENZYME"/>
    <property type="match status" value="1"/>
</dbReference>
<keyword evidence="5 6" id="KW-0511">Multifunctional enzyme</keyword>
<evidence type="ECO:0000256" key="3">
    <source>
        <dbReference type="ARBA" id="ARBA00022801"/>
    </source>
</evidence>
<dbReference type="EC" id="3.1.4.-" evidence="6"/>
<keyword evidence="11" id="KW-1185">Reference proteome</keyword>
<dbReference type="PANTHER" id="PTHR47320:SF1">
    <property type="entry name" value="BIFUNCTIONAL URIDYLYLTRANSFERASE_URIDYLYL-REMOVING ENZYME"/>
    <property type="match status" value="1"/>
</dbReference>
<comment type="caution">
    <text evidence="6">Lacks conserved residue(s) required for the propagation of feature annotation.</text>
</comment>
<dbReference type="InterPro" id="IPR010043">
    <property type="entry name" value="UTase/UR"/>
</dbReference>
<dbReference type="Pfam" id="PF08335">
    <property type="entry name" value="GlnD_UR_UTase"/>
    <property type="match status" value="1"/>
</dbReference>
<dbReference type="InterPro" id="IPR006674">
    <property type="entry name" value="HD_domain"/>
</dbReference>
<gene>
    <name evidence="6" type="primary">glnD</name>
    <name evidence="10" type="ORF">HNQ65_004956</name>
</gene>
<dbReference type="SUPFAM" id="SSF81891">
    <property type="entry name" value="Poly A polymerase C-terminal region-like"/>
    <property type="match status" value="1"/>
</dbReference>
<dbReference type="CDD" id="cd05401">
    <property type="entry name" value="NT_GlnE_GlnD_like"/>
    <property type="match status" value="1"/>
</dbReference>
<dbReference type="InterPro" id="IPR002912">
    <property type="entry name" value="ACT_dom"/>
</dbReference>
<comment type="domain">
    <text evidence="6">Has four distinct domains: an N-terminal nucleotidyltransferase (NT) domain responsible for UTase activity, a central HD domain that encodes UR activity, and two C-terminal ACT domains that seem to have a role in glutamine sensing.</text>
</comment>
<feature type="region of interest" description="Disordered" evidence="7">
    <location>
        <begin position="923"/>
        <end position="952"/>
    </location>
</feature>
<dbReference type="GO" id="GO:0006808">
    <property type="term" value="P:regulation of nitrogen utilization"/>
    <property type="evidence" value="ECO:0007669"/>
    <property type="project" value="UniProtKB-UniRule"/>
</dbReference>
<feature type="domain" description="HD" evidence="9">
    <location>
        <begin position="489"/>
        <end position="611"/>
    </location>
</feature>